<name>A0A5C6ZSS2_9FLAO</name>
<dbReference type="AlphaFoldDB" id="A0A5C6ZSS2"/>
<evidence type="ECO:0000313" key="6">
    <source>
        <dbReference type="Proteomes" id="UP000321367"/>
    </source>
</evidence>
<evidence type="ECO:0000256" key="1">
    <source>
        <dbReference type="ARBA" id="ARBA00007274"/>
    </source>
</evidence>
<protein>
    <submittedName>
        <fullName evidence="5">Acetyltransferase</fullName>
    </submittedName>
</protein>
<dbReference type="InterPro" id="IPR020019">
    <property type="entry name" value="AcTrfase_PglD-like"/>
</dbReference>
<organism evidence="5 6">
    <name type="scientific">Gillisia hiemivivida</name>
    <dbReference type="NCBI Taxonomy" id="291190"/>
    <lineage>
        <taxon>Bacteria</taxon>
        <taxon>Pseudomonadati</taxon>
        <taxon>Bacteroidota</taxon>
        <taxon>Flavobacteriia</taxon>
        <taxon>Flavobacteriales</taxon>
        <taxon>Flavobacteriaceae</taxon>
        <taxon>Gillisia</taxon>
    </lineage>
</organism>
<keyword evidence="6" id="KW-1185">Reference proteome</keyword>
<dbReference type="InterPro" id="IPR011004">
    <property type="entry name" value="Trimer_LpxA-like_sf"/>
</dbReference>
<evidence type="ECO:0000313" key="5">
    <source>
        <dbReference type="EMBL" id="TXD92870.1"/>
    </source>
</evidence>
<dbReference type="GO" id="GO:0016746">
    <property type="term" value="F:acyltransferase activity"/>
    <property type="evidence" value="ECO:0007669"/>
    <property type="project" value="UniProtKB-KW"/>
</dbReference>
<dbReference type="Proteomes" id="UP000321367">
    <property type="component" value="Unassembled WGS sequence"/>
</dbReference>
<keyword evidence="4" id="KW-0012">Acyltransferase</keyword>
<dbReference type="PROSITE" id="PS00101">
    <property type="entry name" value="HEXAPEP_TRANSFERASES"/>
    <property type="match status" value="1"/>
</dbReference>
<comment type="similarity">
    <text evidence="1">Belongs to the transferase hexapeptide repeat family.</text>
</comment>
<evidence type="ECO:0000256" key="4">
    <source>
        <dbReference type="ARBA" id="ARBA00023315"/>
    </source>
</evidence>
<dbReference type="RefSeq" id="WP_146933363.1">
    <property type="nucleotide sequence ID" value="NZ_CBCSHZ010000015.1"/>
</dbReference>
<dbReference type="SUPFAM" id="SSF51161">
    <property type="entry name" value="Trimeric LpxA-like enzymes"/>
    <property type="match status" value="1"/>
</dbReference>
<dbReference type="Gene3D" id="2.160.10.10">
    <property type="entry name" value="Hexapeptide repeat proteins"/>
    <property type="match status" value="1"/>
</dbReference>
<gene>
    <name evidence="5" type="ORF">ES724_12340</name>
</gene>
<keyword evidence="3" id="KW-0677">Repeat</keyword>
<dbReference type="PANTHER" id="PTHR43300:SF7">
    <property type="entry name" value="UDP-N-ACETYLBACILLOSAMINE N-ACETYLTRANSFERASE"/>
    <property type="match status" value="1"/>
</dbReference>
<dbReference type="EMBL" id="VORY01000016">
    <property type="protein sequence ID" value="TXD92870.1"/>
    <property type="molecule type" value="Genomic_DNA"/>
</dbReference>
<accession>A0A5C6ZSS2</accession>
<dbReference type="PANTHER" id="PTHR43300">
    <property type="entry name" value="ACETYLTRANSFERASE"/>
    <property type="match status" value="1"/>
</dbReference>
<reference evidence="5 6" key="1">
    <citation type="submission" date="2019-08" db="EMBL/GenBank/DDBJ databases">
        <title>Genome sequence of Gillisia hiemivivida IC154 (type strain).</title>
        <authorList>
            <person name="Bowman J.P."/>
        </authorList>
    </citation>
    <scope>NUCLEOTIDE SEQUENCE [LARGE SCALE GENOMIC DNA]</scope>
    <source>
        <strain evidence="5 6">IC154</strain>
    </source>
</reference>
<comment type="caution">
    <text evidence="5">The sequence shown here is derived from an EMBL/GenBank/DDBJ whole genome shotgun (WGS) entry which is preliminary data.</text>
</comment>
<evidence type="ECO:0000256" key="3">
    <source>
        <dbReference type="ARBA" id="ARBA00022737"/>
    </source>
</evidence>
<dbReference type="OrthoDB" id="708224at2"/>
<dbReference type="Pfam" id="PF14602">
    <property type="entry name" value="Hexapep_2"/>
    <property type="match status" value="1"/>
</dbReference>
<dbReference type="InterPro" id="IPR050179">
    <property type="entry name" value="Trans_hexapeptide_repeat"/>
</dbReference>
<keyword evidence="2 5" id="KW-0808">Transferase</keyword>
<proteinExistence type="inferred from homology"/>
<evidence type="ECO:0000256" key="2">
    <source>
        <dbReference type="ARBA" id="ARBA00022679"/>
    </source>
</evidence>
<dbReference type="InterPro" id="IPR001451">
    <property type="entry name" value="Hexapep"/>
</dbReference>
<dbReference type="InterPro" id="IPR018357">
    <property type="entry name" value="Hexapep_transf_CS"/>
</dbReference>
<dbReference type="CDD" id="cd03360">
    <property type="entry name" value="LbH_AT_putative"/>
    <property type="match status" value="1"/>
</dbReference>
<sequence>MDNKIQVLGMSEYLVCVIYDILNDNDQADHLDIFVNMKMNSVPQMPILKFPITIHKLGESPDKNSPVIFGASGPKNKYPIFNYFMDTYNLSKDQFINVVHHTSYVAKSTIMEAGCFVEQNVTISSQTRLGFGVTIKRGVLIGHHCIIGDFVDINPGAIIAGKVNIGKGSVIGAGATILDGVNVGENSVVGAGSLVTKDIPSGVIAYGNPCKVIRENTEWKLN</sequence>